<evidence type="ECO:0000313" key="2">
    <source>
        <dbReference type="EMBL" id="RIB00257.1"/>
    </source>
</evidence>
<feature type="compositionally biased region" description="Basic and acidic residues" evidence="1">
    <location>
        <begin position="68"/>
        <end position="92"/>
    </location>
</feature>
<protein>
    <recommendedName>
        <fullName evidence="4">DUF659 domain-containing protein</fullName>
    </recommendedName>
</protein>
<gene>
    <name evidence="2" type="ORF">C2G38_2234962</name>
</gene>
<sequence length="248" mass="28224">MVPRAPIATTPTVKYHIPGRREVLVRVINKGKKKKLTTKKRTKPYLTAIAKRTPIATTPAAKSHLEKKKLNEETVVPHKRTNDYIDNGKEDSPDSSTEQSTHDVAHDDDNNPYFQDFLNDLNSSYNSPSRDMIKEPVLTEMFSNHILNKLETLSTLTDLTISLDGWTVNSGNSIYGFMLLKKNQETVLDILDLFAYRHTGEFLKDKVKEVLFTNDGGEITFLNENFLLKLLKLFDVKIGEIGEINFLQ</sequence>
<keyword evidence="3" id="KW-1185">Reference proteome</keyword>
<dbReference type="Proteomes" id="UP000266673">
    <property type="component" value="Unassembled WGS sequence"/>
</dbReference>
<accession>A0A397TU95</accession>
<feature type="compositionally biased region" description="Basic and acidic residues" evidence="1">
    <location>
        <begin position="100"/>
        <end position="109"/>
    </location>
</feature>
<evidence type="ECO:0008006" key="4">
    <source>
        <dbReference type="Google" id="ProtNLM"/>
    </source>
</evidence>
<comment type="caution">
    <text evidence="2">The sequence shown here is derived from an EMBL/GenBank/DDBJ whole genome shotgun (WGS) entry which is preliminary data.</text>
</comment>
<dbReference type="AlphaFoldDB" id="A0A397TU95"/>
<name>A0A397TU95_9GLOM</name>
<dbReference type="EMBL" id="QKWP01004684">
    <property type="protein sequence ID" value="RIB00257.1"/>
    <property type="molecule type" value="Genomic_DNA"/>
</dbReference>
<evidence type="ECO:0000256" key="1">
    <source>
        <dbReference type="SAM" id="MobiDB-lite"/>
    </source>
</evidence>
<proteinExistence type="predicted"/>
<evidence type="ECO:0000313" key="3">
    <source>
        <dbReference type="Proteomes" id="UP000266673"/>
    </source>
</evidence>
<organism evidence="2 3">
    <name type="scientific">Gigaspora rosea</name>
    <dbReference type="NCBI Taxonomy" id="44941"/>
    <lineage>
        <taxon>Eukaryota</taxon>
        <taxon>Fungi</taxon>
        <taxon>Fungi incertae sedis</taxon>
        <taxon>Mucoromycota</taxon>
        <taxon>Glomeromycotina</taxon>
        <taxon>Glomeromycetes</taxon>
        <taxon>Diversisporales</taxon>
        <taxon>Gigasporaceae</taxon>
        <taxon>Gigaspora</taxon>
    </lineage>
</organism>
<reference evidence="2 3" key="1">
    <citation type="submission" date="2018-06" db="EMBL/GenBank/DDBJ databases">
        <title>Comparative genomics reveals the genomic features of Rhizophagus irregularis, R. cerebriforme, R. diaphanum and Gigaspora rosea, and their symbiotic lifestyle signature.</title>
        <authorList>
            <person name="Morin E."/>
            <person name="San Clemente H."/>
            <person name="Chen E.C.H."/>
            <person name="De La Providencia I."/>
            <person name="Hainaut M."/>
            <person name="Kuo A."/>
            <person name="Kohler A."/>
            <person name="Murat C."/>
            <person name="Tang N."/>
            <person name="Roy S."/>
            <person name="Loubradou J."/>
            <person name="Henrissat B."/>
            <person name="Grigoriev I.V."/>
            <person name="Corradi N."/>
            <person name="Roux C."/>
            <person name="Martin F.M."/>
        </authorList>
    </citation>
    <scope>NUCLEOTIDE SEQUENCE [LARGE SCALE GENOMIC DNA]</scope>
    <source>
        <strain evidence="2 3">DAOM 194757</strain>
    </source>
</reference>
<feature type="region of interest" description="Disordered" evidence="1">
    <location>
        <begin position="57"/>
        <end position="109"/>
    </location>
</feature>